<accession>A0A7Y6NMT5</accession>
<dbReference type="Gene3D" id="3.60.70.12">
    <property type="entry name" value="L-amino peptidase D-ALA esterase/amidase"/>
    <property type="match status" value="1"/>
</dbReference>
<dbReference type="PANTHER" id="PTHR36512">
    <property type="entry name" value="D-AMINOPEPTIDASE"/>
    <property type="match status" value="1"/>
</dbReference>
<comment type="similarity">
    <text evidence="1">Belongs to the peptidase S58 family.</text>
</comment>
<keyword evidence="2" id="KW-0732">Signal</keyword>
<feature type="chain" id="PRO_5031486938" evidence="2">
    <location>
        <begin position="22"/>
        <end position="361"/>
    </location>
</feature>
<dbReference type="AlphaFoldDB" id="A0A7Y6NMT5"/>
<proteinExistence type="inferred from homology"/>
<evidence type="ECO:0000256" key="1">
    <source>
        <dbReference type="ARBA" id="ARBA00007068"/>
    </source>
</evidence>
<name>A0A7Y6NMT5_9BURK</name>
<evidence type="ECO:0000313" key="4">
    <source>
        <dbReference type="Proteomes" id="UP000529637"/>
    </source>
</evidence>
<dbReference type="EMBL" id="JABWMJ010000004">
    <property type="protein sequence ID" value="NUZ06042.1"/>
    <property type="molecule type" value="Genomic_DNA"/>
</dbReference>
<comment type="caution">
    <text evidence="3">The sequence shown here is derived from an EMBL/GenBank/DDBJ whole genome shotgun (WGS) entry which is preliminary data.</text>
</comment>
<evidence type="ECO:0000313" key="3">
    <source>
        <dbReference type="EMBL" id="NUZ06042.1"/>
    </source>
</evidence>
<sequence>MRLDSAFGALLAVALAAPAVAQTLPQNPGPKNAITDVPGIEVGQYTATNGTGGMTGTTAIIARGGAIGGVTQRGGAPGTRETDILKSEKAVGVTHAVVLTGGSAYGLAAADGVMSCLESQGIGTPVLNRMIVPLVPAAVIFDPGRCAPFNFRPDASFGVNACRAANNGAVAMGNVGAGAGARSGGVKGGLGTASAVLPGGIVVGAIVAVNSSGRTFDAATGQFFAGYIAGTSDLTPTAAASAAAEIPSEEFLRATTIAVVATNATLTKAQANKVAQMADDGMARALRIAHGTGDGDTVFALATGTVGGTPNLNQIGGAAADALSRAIVRAIIAAQGIHTGSGAGACNVSSYCEQFPQNCRR</sequence>
<keyword evidence="4" id="KW-1185">Reference proteome</keyword>
<dbReference type="PANTHER" id="PTHR36512:SF3">
    <property type="entry name" value="BLR5678 PROTEIN"/>
    <property type="match status" value="1"/>
</dbReference>
<dbReference type="InterPro" id="IPR005321">
    <property type="entry name" value="Peptidase_S58_DmpA"/>
</dbReference>
<protein>
    <submittedName>
        <fullName evidence="3">P1 family peptidase</fullName>
    </submittedName>
</protein>
<organism evidence="3 4">
    <name type="scientific">Piscinibacter koreensis</name>
    <dbReference type="NCBI Taxonomy" id="2742824"/>
    <lineage>
        <taxon>Bacteria</taxon>
        <taxon>Pseudomonadati</taxon>
        <taxon>Pseudomonadota</taxon>
        <taxon>Betaproteobacteria</taxon>
        <taxon>Burkholderiales</taxon>
        <taxon>Sphaerotilaceae</taxon>
        <taxon>Piscinibacter</taxon>
    </lineage>
</organism>
<dbReference type="Pfam" id="PF03576">
    <property type="entry name" value="Peptidase_S58"/>
    <property type="match status" value="1"/>
</dbReference>
<reference evidence="3 4" key="1">
    <citation type="submission" date="2020-06" db="EMBL/GenBank/DDBJ databases">
        <title>Schlegella sp. ID0723 isolated from air conditioner.</title>
        <authorList>
            <person name="Kim D.Y."/>
            <person name="Kim D.-U."/>
        </authorList>
    </citation>
    <scope>NUCLEOTIDE SEQUENCE [LARGE SCALE GENOMIC DNA]</scope>
    <source>
        <strain evidence="3 4">ID0723</strain>
    </source>
</reference>
<dbReference type="SUPFAM" id="SSF56266">
    <property type="entry name" value="DmpA/ArgJ-like"/>
    <property type="match status" value="1"/>
</dbReference>
<dbReference type="Proteomes" id="UP000529637">
    <property type="component" value="Unassembled WGS sequence"/>
</dbReference>
<feature type="signal peptide" evidence="2">
    <location>
        <begin position="1"/>
        <end position="21"/>
    </location>
</feature>
<dbReference type="GO" id="GO:0004177">
    <property type="term" value="F:aminopeptidase activity"/>
    <property type="evidence" value="ECO:0007669"/>
    <property type="project" value="TreeGrafter"/>
</dbReference>
<dbReference type="RefSeq" id="WP_176068645.1">
    <property type="nucleotide sequence ID" value="NZ_JABWMJ010000004.1"/>
</dbReference>
<dbReference type="CDD" id="cd02252">
    <property type="entry name" value="nylC_like"/>
    <property type="match status" value="1"/>
</dbReference>
<dbReference type="InterPro" id="IPR016117">
    <property type="entry name" value="ArgJ-like_dom_sf"/>
</dbReference>
<gene>
    <name evidence="3" type="ORF">HQN59_09735</name>
</gene>
<evidence type="ECO:0000256" key="2">
    <source>
        <dbReference type="SAM" id="SignalP"/>
    </source>
</evidence>